<sequence>MFSFALKAHYSNTFHVAKEMPLQKISSPQTMRNVMSPNPRQMVQNNMMPHPTMTRGPMPHPIANMKQMKPQPIPGNQEVMMSHPNSVQQPMSNNCGQMMPPRMNPMSNNSGQMNSMQNNCGQMMQARMNPMLNNCGQKMQPQMNLMQNNCGQMNPISSYRGINPNATNIAPVNHVCNLHLEDKLKSAEEKISLLESKLDKYHHAFTEQTNKYAVMREDIDKLVSNALDSQHITTSELKQYQILNATHEKLKDDHTRAIFQITTLTNQNGRLENELKLVKEKVRKQRNELAKMSISFEQKSFLNKKATDVSDDFEFVNSDYFEEENDILFNKRNNTKDLSETVPWDRVDLIKMPSGSM</sequence>
<accession>A0AC35UF58</accession>
<reference evidence="2" key="1">
    <citation type="submission" date="2016-11" db="UniProtKB">
        <authorList>
            <consortium name="WormBaseParasite"/>
        </authorList>
    </citation>
    <scope>IDENTIFICATION</scope>
    <source>
        <strain evidence="2">KR3021</strain>
    </source>
</reference>
<evidence type="ECO:0000313" key="2">
    <source>
        <dbReference type="WBParaSite" id="RSKR_0001083900.1"/>
    </source>
</evidence>
<protein>
    <submittedName>
        <fullName evidence="2">t-SNARE coiled-coil homology domain-containing protein</fullName>
    </submittedName>
</protein>
<dbReference type="Proteomes" id="UP000095286">
    <property type="component" value="Unplaced"/>
</dbReference>
<evidence type="ECO:0000313" key="1">
    <source>
        <dbReference type="Proteomes" id="UP000095286"/>
    </source>
</evidence>
<dbReference type="WBParaSite" id="RSKR_0001083900.1">
    <property type="protein sequence ID" value="RSKR_0001083900.1"/>
    <property type="gene ID" value="RSKR_0001083900"/>
</dbReference>
<proteinExistence type="predicted"/>
<name>A0AC35UF58_9BILA</name>
<organism evidence="1 2">
    <name type="scientific">Rhabditophanes sp. KR3021</name>
    <dbReference type="NCBI Taxonomy" id="114890"/>
    <lineage>
        <taxon>Eukaryota</taxon>
        <taxon>Metazoa</taxon>
        <taxon>Ecdysozoa</taxon>
        <taxon>Nematoda</taxon>
        <taxon>Chromadorea</taxon>
        <taxon>Rhabditida</taxon>
        <taxon>Tylenchina</taxon>
        <taxon>Panagrolaimomorpha</taxon>
        <taxon>Strongyloidoidea</taxon>
        <taxon>Alloionematidae</taxon>
        <taxon>Rhabditophanes</taxon>
    </lineage>
</organism>